<evidence type="ECO:0000313" key="2">
    <source>
        <dbReference type="EMBL" id="KAH3837682.1"/>
    </source>
</evidence>
<keyword evidence="3" id="KW-1185">Reference proteome</keyword>
<reference evidence="2" key="1">
    <citation type="journal article" date="2019" name="bioRxiv">
        <title>The Genome of the Zebra Mussel, Dreissena polymorpha: A Resource for Invasive Species Research.</title>
        <authorList>
            <person name="McCartney M.A."/>
            <person name="Auch B."/>
            <person name="Kono T."/>
            <person name="Mallez S."/>
            <person name="Zhang Y."/>
            <person name="Obille A."/>
            <person name="Becker A."/>
            <person name="Abrahante J.E."/>
            <person name="Garbe J."/>
            <person name="Badalamenti J.P."/>
            <person name="Herman A."/>
            <person name="Mangelson H."/>
            <person name="Liachko I."/>
            <person name="Sullivan S."/>
            <person name="Sone E.D."/>
            <person name="Koren S."/>
            <person name="Silverstein K.A.T."/>
            <person name="Beckman K.B."/>
            <person name="Gohl D.M."/>
        </authorList>
    </citation>
    <scope>NUCLEOTIDE SEQUENCE</scope>
    <source>
        <strain evidence="2">Duluth1</strain>
        <tissue evidence="2">Whole animal</tissue>
    </source>
</reference>
<gene>
    <name evidence="2" type="ORF">DPMN_111083</name>
</gene>
<dbReference type="EMBL" id="JAIWYP010000004">
    <property type="protein sequence ID" value="KAH3837682.1"/>
    <property type="molecule type" value="Genomic_DNA"/>
</dbReference>
<comment type="caution">
    <text evidence="2">The sequence shown here is derived from an EMBL/GenBank/DDBJ whole genome shotgun (WGS) entry which is preliminary data.</text>
</comment>
<name>A0A9D4KD70_DREPO</name>
<evidence type="ECO:0000313" key="3">
    <source>
        <dbReference type="Proteomes" id="UP000828390"/>
    </source>
</evidence>
<feature type="region of interest" description="Disordered" evidence="1">
    <location>
        <begin position="608"/>
        <end position="637"/>
    </location>
</feature>
<evidence type="ECO:0000256" key="1">
    <source>
        <dbReference type="SAM" id="MobiDB-lite"/>
    </source>
</evidence>
<dbReference type="AlphaFoldDB" id="A0A9D4KD70"/>
<protein>
    <submittedName>
        <fullName evidence="2">Uncharacterized protein</fullName>
    </submittedName>
</protein>
<dbReference type="Proteomes" id="UP000828390">
    <property type="component" value="Unassembled WGS sequence"/>
</dbReference>
<sequence>MDMVEPLVEHEDLYDVNGRFQRCTIMNREQGSLRRCVVNLGSEYIQAMGNDFVNDWEHTLFPCDFNGMWEIDTLQPGQSYTYSFDYGNEGWLPLGTFMDKNNDPNVAFRNLVHDLPIGTAGHTQMNWHTGINHMHKMQAPPLCMKGEKILGPNGPLKICYNFEITYEATIEFNYDKNYHTIALQMGSWANVLSQPKQDQWDQVRKPTDQWHNSDPKYLEIPYTMAYIQGPTNEKVKPKNMSANRRSFLDTTLRVAQRRLRTVNPQFGSIKLPDATKIGGEYRTIPNEKLAKPVKKMCTVVGKDVTFTQEEDAAPLTNDRVGNISRVNMIRPTLNELAACREGIANVLRQTEDDEGNDGIDPRFDKYTDAGMTNDSKEAVQTILEKTNDDTGVEFIQDAEGTAIINTTGMPIKNMDATHVPLNIDITSKGIMIGQGLTHADTCGSDQSKANRSRHKYRNPKTGRWIYPYKAGTSRAEVNTFSNNPQRATIQAKTDALNMEMRKILTDSRVKPDVMFPVASVLQQDIEVKPRQDNKRKARVQKTAVIDKITTKTREEYYKNIDGKQTFDSAGDVASALLVATKIPDYFASNATQPTTYDQATSKIIEDTYDPSTREVSHKRFAGPEDIGFLPEKKRKIE</sequence>
<proteinExistence type="predicted"/>
<reference evidence="2" key="2">
    <citation type="submission" date="2020-11" db="EMBL/GenBank/DDBJ databases">
        <authorList>
            <person name="McCartney M.A."/>
            <person name="Auch B."/>
            <person name="Kono T."/>
            <person name="Mallez S."/>
            <person name="Becker A."/>
            <person name="Gohl D.M."/>
            <person name="Silverstein K.A.T."/>
            <person name="Koren S."/>
            <person name="Bechman K.B."/>
            <person name="Herman A."/>
            <person name="Abrahante J.E."/>
            <person name="Garbe J."/>
        </authorList>
    </citation>
    <scope>NUCLEOTIDE SEQUENCE</scope>
    <source>
        <strain evidence="2">Duluth1</strain>
        <tissue evidence="2">Whole animal</tissue>
    </source>
</reference>
<accession>A0A9D4KD70</accession>
<organism evidence="2 3">
    <name type="scientific">Dreissena polymorpha</name>
    <name type="common">Zebra mussel</name>
    <name type="synonym">Mytilus polymorpha</name>
    <dbReference type="NCBI Taxonomy" id="45954"/>
    <lineage>
        <taxon>Eukaryota</taxon>
        <taxon>Metazoa</taxon>
        <taxon>Spiralia</taxon>
        <taxon>Lophotrochozoa</taxon>
        <taxon>Mollusca</taxon>
        <taxon>Bivalvia</taxon>
        <taxon>Autobranchia</taxon>
        <taxon>Heteroconchia</taxon>
        <taxon>Euheterodonta</taxon>
        <taxon>Imparidentia</taxon>
        <taxon>Neoheterodontei</taxon>
        <taxon>Myida</taxon>
        <taxon>Dreissenoidea</taxon>
        <taxon>Dreissenidae</taxon>
        <taxon>Dreissena</taxon>
    </lineage>
</organism>